<dbReference type="Proteomes" id="UP001152087">
    <property type="component" value="Unassembled WGS sequence"/>
</dbReference>
<reference evidence="1" key="1">
    <citation type="submission" date="2022-09" db="EMBL/GenBank/DDBJ databases">
        <title>Fusarium specimens isolated from Avocado Roots.</title>
        <authorList>
            <person name="Stajich J."/>
            <person name="Roper C."/>
            <person name="Heimlech-Rivalta G."/>
        </authorList>
    </citation>
    <scope>NUCLEOTIDE SEQUENCE</scope>
    <source>
        <strain evidence="1">A02</strain>
    </source>
</reference>
<proteinExistence type="predicted"/>
<protein>
    <submittedName>
        <fullName evidence="1">Uncharacterized protein</fullName>
    </submittedName>
</protein>
<evidence type="ECO:0000313" key="1">
    <source>
        <dbReference type="EMBL" id="KAJ4178806.1"/>
    </source>
</evidence>
<accession>A0A9W8UUC4</accession>
<name>A0A9W8UUC4_9HYPO</name>
<organism evidence="1 2">
    <name type="scientific">Fusarium falciforme</name>
    <dbReference type="NCBI Taxonomy" id="195108"/>
    <lineage>
        <taxon>Eukaryota</taxon>
        <taxon>Fungi</taxon>
        <taxon>Dikarya</taxon>
        <taxon>Ascomycota</taxon>
        <taxon>Pezizomycotina</taxon>
        <taxon>Sordariomycetes</taxon>
        <taxon>Hypocreomycetidae</taxon>
        <taxon>Hypocreales</taxon>
        <taxon>Nectriaceae</taxon>
        <taxon>Fusarium</taxon>
        <taxon>Fusarium solani species complex</taxon>
    </lineage>
</organism>
<comment type="caution">
    <text evidence="1">The sequence shown here is derived from an EMBL/GenBank/DDBJ whole genome shotgun (WGS) entry which is preliminary data.</text>
</comment>
<gene>
    <name evidence="1" type="ORF">NW755_012921</name>
</gene>
<dbReference type="EMBL" id="JAOQAV010000067">
    <property type="protein sequence ID" value="KAJ4178806.1"/>
    <property type="molecule type" value="Genomic_DNA"/>
</dbReference>
<dbReference type="AlphaFoldDB" id="A0A9W8UUC4"/>
<sequence>MLANNQIDAIFSASKPSSMGTSPNVGRLFDNFKEVESQYFKEKGMFPIMHVIALKRSVYKSNPWIAKSLTKAFAQALDLAYDAVSSRAALRYIMPWLEDHVEETQRLMGREKWWNDGFQENEHVIDKFL</sequence>
<evidence type="ECO:0000313" key="2">
    <source>
        <dbReference type="Proteomes" id="UP001152087"/>
    </source>
</evidence>
<keyword evidence="2" id="KW-1185">Reference proteome</keyword>